<evidence type="ECO:0000256" key="5">
    <source>
        <dbReference type="SAM" id="Phobius"/>
    </source>
</evidence>
<dbReference type="Pfam" id="PF00106">
    <property type="entry name" value="adh_short"/>
    <property type="match status" value="1"/>
</dbReference>
<evidence type="ECO:0000256" key="2">
    <source>
        <dbReference type="ARBA" id="ARBA00022857"/>
    </source>
</evidence>
<evidence type="ECO:0000256" key="1">
    <source>
        <dbReference type="ARBA" id="ARBA00006484"/>
    </source>
</evidence>
<accession>A0A9Q8PIT9</accession>
<dbReference type="PRINTS" id="PR00080">
    <property type="entry name" value="SDRFAMILY"/>
</dbReference>
<feature type="transmembrane region" description="Helical" evidence="5">
    <location>
        <begin position="21"/>
        <end position="43"/>
    </location>
</feature>
<dbReference type="SUPFAM" id="SSF51735">
    <property type="entry name" value="NAD(P)-binding Rossmann-fold domains"/>
    <property type="match status" value="1"/>
</dbReference>
<feature type="transmembrane region" description="Helical" evidence="5">
    <location>
        <begin position="55"/>
        <end position="74"/>
    </location>
</feature>
<protein>
    <recommendedName>
        <fullName evidence="6">Ketoreductase domain-containing protein</fullName>
    </recommendedName>
</protein>
<name>A0A9Q8PIT9_PASFU</name>
<feature type="domain" description="Ketoreductase" evidence="6">
    <location>
        <begin position="91"/>
        <end position="267"/>
    </location>
</feature>
<dbReference type="AlphaFoldDB" id="A0A9Q8PIT9"/>
<sequence length="359" mass="38894">MTNHVTSGAGKCWYEHLTIDILASVLSNSIFHPFVAWIIPLCLRSLQAPYDSNEFIASCIYASFITFVWMLSIINKRVAYGLPREMDWNEEVVAITGGAGGLGKILAEMYGMRGASVAILDVAVPEKESEGMAGVQYYPCDVGDHAAVEKAMEQIEKDLGPPTILINNAGMVSGKPLLELTAQELQRNFNVNLISHFHTIRAFLPGMLTSETGGTIVTVASVLGKIAASHLADYCAAKAGLIAMHASLRAELASPTAPEGAEYIRTILVTPGQLATPLFGQLETPSTFFGPVVEPVELARAIVKMVDAGESGEISMPLYARWIEWTKVLPVGMDKVVRWMSGMDRAMEGVHVRRKGAEK</sequence>
<gene>
    <name evidence="7" type="ORF">CLAFUR5_11693</name>
</gene>
<keyword evidence="3" id="KW-0560">Oxidoreductase</keyword>
<dbReference type="Proteomes" id="UP000756132">
    <property type="component" value="Chromosome 10"/>
</dbReference>
<evidence type="ECO:0000259" key="6">
    <source>
        <dbReference type="SMART" id="SM00822"/>
    </source>
</evidence>
<dbReference type="InterPro" id="IPR020904">
    <property type="entry name" value="Sc_DH/Rdtase_CS"/>
</dbReference>
<evidence type="ECO:0000313" key="8">
    <source>
        <dbReference type="Proteomes" id="UP000756132"/>
    </source>
</evidence>
<dbReference type="InterPro" id="IPR002347">
    <property type="entry name" value="SDR_fam"/>
</dbReference>
<dbReference type="SMART" id="SM00822">
    <property type="entry name" value="PKS_KR"/>
    <property type="match status" value="1"/>
</dbReference>
<keyword evidence="2" id="KW-0521">NADP</keyword>
<dbReference type="OrthoDB" id="5840532at2759"/>
<dbReference type="GeneID" id="71991571"/>
<evidence type="ECO:0000313" key="7">
    <source>
        <dbReference type="EMBL" id="UJO23221.1"/>
    </source>
</evidence>
<dbReference type="InterPro" id="IPR057326">
    <property type="entry name" value="KR_dom"/>
</dbReference>
<keyword evidence="5" id="KW-0812">Transmembrane</keyword>
<keyword evidence="5" id="KW-1133">Transmembrane helix</keyword>
<dbReference type="PANTHER" id="PTHR24322">
    <property type="entry name" value="PKSB"/>
    <property type="match status" value="1"/>
</dbReference>
<reference evidence="7" key="1">
    <citation type="submission" date="2021-12" db="EMBL/GenBank/DDBJ databases">
        <authorList>
            <person name="Zaccaron A."/>
            <person name="Stergiopoulos I."/>
        </authorList>
    </citation>
    <scope>NUCLEOTIDE SEQUENCE</scope>
    <source>
        <strain evidence="7">Race5_Kim</strain>
    </source>
</reference>
<organism evidence="7 8">
    <name type="scientific">Passalora fulva</name>
    <name type="common">Tomato leaf mold</name>
    <name type="synonym">Cladosporium fulvum</name>
    <dbReference type="NCBI Taxonomy" id="5499"/>
    <lineage>
        <taxon>Eukaryota</taxon>
        <taxon>Fungi</taxon>
        <taxon>Dikarya</taxon>
        <taxon>Ascomycota</taxon>
        <taxon>Pezizomycotina</taxon>
        <taxon>Dothideomycetes</taxon>
        <taxon>Dothideomycetidae</taxon>
        <taxon>Mycosphaerellales</taxon>
        <taxon>Mycosphaerellaceae</taxon>
        <taxon>Fulvia</taxon>
    </lineage>
</organism>
<keyword evidence="8" id="KW-1185">Reference proteome</keyword>
<proteinExistence type="inferred from homology"/>
<dbReference type="EMBL" id="CP090172">
    <property type="protein sequence ID" value="UJO23221.1"/>
    <property type="molecule type" value="Genomic_DNA"/>
</dbReference>
<dbReference type="OMA" id="NWYAVLP"/>
<comment type="similarity">
    <text evidence="1 4">Belongs to the short-chain dehydrogenases/reductases (SDR) family.</text>
</comment>
<dbReference type="PRINTS" id="PR00081">
    <property type="entry name" value="GDHRDH"/>
</dbReference>
<evidence type="ECO:0000256" key="3">
    <source>
        <dbReference type="ARBA" id="ARBA00023002"/>
    </source>
</evidence>
<dbReference type="GO" id="GO:0016616">
    <property type="term" value="F:oxidoreductase activity, acting on the CH-OH group of donors, NAD or NADP as acceptor"/>
    <property type="evidence" value="ECO:0007669"/>
    <property type="project" value="TreeGrafter"/>
</dbReference>
<dbReference type="RefSeq" id="XP_047767587.1">
    <property type="nucleotide sequence ID" value="XM_047910841.1"/>
</dbReference>
<dbReference type="PANTHER" id="PTHR24322:SF736">
    <property type="entry name" value="RETINOL DEHYDROGENASE 10"/>
    <property type="match status" value="1"/>
</dbReference>
<dbReference type="PROSITE" id="PS00061">
    <property type="entry name" value="ADH_SHORT"/>
    <property type="match status" value="1"/>
</dbReference>
<reference evidence="7" key="2">
    <citation type="journal article" date="2022" name="Microb. Genom.">
        <title>A chromosome-scale genome assembly of the tomato pathogen Cladosporium fulvum reveals a compartmentalized genome architecture and the presence of a dispensable chromosome.</title>
        <authorList>
            <person name="Zaccaron A.Z."/>
            <person name="Chen L.H."/>
            <person name="Samaras A."/>
            <person name="Stergiopoulos I."/>
        </authorList>
    </citation>
    <scope>NUCLEOTIDE SEQUENCE</scope>
    <source>
        <strain evidence="7">Race5_Kim</strain>
    </source>
</reference>
<dbReference type="Gene3D" id="3.40.50.720">
    <property type="entry name" value="NAD(P)-binding Rossmann-like Domain"/>
    <property type="match status" value="1"/>
</dbReference>
<keyword evidence="5" id="KW-0472">Membrane</keyword>
<dbReference type="InterPro" id="IPR036291">
    <property type="entry name" value="NAD(P)-bd_dom_sf"/>
</dbReference>
<dbReference type="KEGG" id="ffu:CLAFUR5_11693"/>
<evidence type="ECO:0000256" key="4">
    <source>
        <dbReference type="RuleBase" id="RU000363"/>
    </source>
</evidence>